<dbReference type="OrthoDB" id="7906652at2"/>
<proteinExistence type="predicted"/>
<dbReference type="AlphaFoldDB" id="A0A2W7N982"/>
<name>A0A2W7N982_9RHOB</name>
<evidence type="ECO:0008006" key="3">
    <source>
        <dbReference type="Google" id="ProtNLM"/>
    </source>
</evidence>
<evidence type="ECO:0000313" key="2">
    <source>
        <dbReference type="Proteomes" id="UP000248916"/>
    </source>
</evidence>
<dbReference type="RefSeq" id="WP_111537224.1">
    <property type="nucleotide sequence ID" value="NZ_QKZL01000007.1"/>
</dbReference>
<gene>
    <name evidence="1" type="ORF">LX81_02064</name>
</gene>
<dbReference type="Pfam" id="PF06945">
    <property type="entry name" value="DUF1289"/>
    <property type="match status" value="1"/>
</dbReference>
<sequence>MAKSAKLPSPCIGVCKFRRGDHCIGCSMTKPQKRMFKSLRKAELRRAFVTMLVHQQNDLGRYTHWTRAYLKKLRKKGATPPPPLDASLKP</sequence>
<dbReference type="EMBL" id="QKZL01000007">
    <property type="protein sequence ID" value="PZX16213.1"/>
    <property type="molecule type" value="Genomic_DNA"/>
</dbReference>
<evidence type="ECO:0000313" key="1">
    <source>
        <dbReference type="EMBL" id="PZX16213.1"/>
    </source>
</evidence>
<protein>
    <recommendedName>
        <fullName evidence="3">Fe-S protein YdhL (DUF1289 family)</fullName>
    </recommendedName>
</protein>
<reference evidence="1 2" key="1">
    <citation type="submission" date="2018-06" db="EMBL/GenBank/DDBJ databases">
        <title>Genomic Encyclopedia of Archaeal and Bacterial Type Strains, Phase II (KMG-II): from individual species to whole genera.</title>
        <authorList>
            <person name="Goeker M."/>
        </authorList>
    </citation>
    <scope>NUCLEOTIDE SEQUENCE [LARGE SCALE GENOMIC DNA]</scope>
    <source>
        <strain evidence="1 2">DSM 22009</strain>
    </source>
</reference>
<dbReference type="Proteomes" id="UP000248916">
    <property type="component" value="Unassembled WGS sequence"/>
</dbReference>
<dbReference type="InterPro" id="IPR010710">
    <property type="entry name" value="DUF1289"/>
</dbReference>
<organism evidence="1 2">
    <name type="scientific">Palleronia aestuarii</name>
    <dbReference type="NCBI Taxonomy" id="568105"/>
    <lineage>
        <taxon>Bacteria</taxon>
        <taxon>Pseudomonadati</taxon>
        <taxon>Pseudomonadota</taxon>
        <taxon>Alphaproteobacteria</taxon>
        <taxon>Rhodobacterales</taxon>
        <taxon>Roseobacteraceae</taxon>
        <taxon>Palleronia</taxon>
    </lineage>
</organism>
<keyword evidence="2" id="KW-1185">Reference proteome</keyword>
<comment type="caution">
    <text evidence="1">The sequence shown here is derived from an EMBL/GenBank/DDBJ whole genome shotgun (WGS) entry which is preliminary data.</text>
</comment>
<accession>A0A2W7N982</accession>